<reference evidence="1 2" key="1">
    <citation type="journal article" date="2012" name="Science">
        <title>The Paleozoic origin of enzymatic lignin decomposition reconstructed from 31 fungal genomes.</title>
        <authorList>
            <person name="Floudas D."/>
            <person name="Binder M."/>
            <person name="Riley R."/>
            <person name="Barry K."/>
            <person name="Blanchette R.A."/>
            <person name="Henrissat B."/>
            <person name="Martinez A.T."/>
            <person name="Otillar R."/>
            <person name="Spatafora J.W."/>
            <person name="Yadav J.S."/>
            <person name="Aerts A."/>
            <person name="Benoit I."/>
            <person name="Boyd A."/>
            <person name="Carlson A."/>
            <person name="Copeland A."/>
            <person name="Coutinho P.M."/>
            <person name="de Vries R.P."/>
            <person name="Ferreira P."/>
            <person name="Findley K."/>
            <person name="Foster B."/>
            <person name="Gaskell J."/>
            <person name="Glotzer D."/>
            <person name="Gorecki P."/>
            <person name="Heitman J."/>
            <person name="Hesse C."/>
            <person name="Hori C."/>
            <person name="Igarashi K."/>
            <person name="Jurgens J.A."/>
            <person name="Kallen N."/>
            <person name="Kersten P."/>
            <person name="Kohler A."/>
            <person name="Kuees U."/>
            <person name="Kumar T.K.A."/>
            <person name="Kuo A."/>
            <person name="LaButti K."/>
            <person name="Larrondo L.F."/>
            <person name="Lindquist E."/>
            <person name="Ling A."/>
            <person name="Lombard V."/>
            <person name="Lucas S."/>
            <person name="Lundell T."/>
            <person name="Martin R."/>
            <person name="McLaughlin D.J."/>
            <person name="Morgenstern I."/>
            <person name="Morin E."/>
            <person name="Murat C."/>
            <person name="Nagy L.G."/>
            <person name="Nolan M."/>
            <person name="Ohm R.A."/>
            <person name="Patyshakuliyeva A."/>
            <person name="Rokas A."/>
            <person name="Ruiz-Duenas F.J."/>
            <person name="Sabat G."/>
            <person name="Salamov A."/>
            <person name="Samejima M."/>
            <person name="Schmutz J."/>
            <person name="Slot J.C."/>
            <person name="St John F."/>
            <person name="Stenlid J."/>
            <person name="Sun H."/>
            <person name="Sun S."/>
            <person name="Syed K."/>
            <person name="Tsang A."/>
            <person name="Wiebenga A."/>
            <person name="Young D."/>
            <person name="Pisabarro A."/>
            <person name="Eastwood D.C."/>
            <person name="Martin F."/>
            <person name="Cullen D."/>
            <person name="Grigoriev I.V."/>
            <person name="Hibbett D.S."/>
        </authorList>
    </citation>
    <scope>NUCLEOTIDE SEQUENCE [LARGE SCALE GENOMIC DNA]</scope>
    <source>
        <strain evidence="1 2">MD-104</strain>
    </source>
</reference>
<evidence type="ECO:0000313" key="1">
    <source>
        <dbReference type="EMBL" id="PCH35427.1"/>
    </source>
</evidence>
<dbReference type="Gene3D" id="3.40.50.620">
    <property type="entry name" value="HUPs"/>
    <property type="match status" value="1"/>
</dbReference>
<dbReference type="GO" id="GO:0005737">
    <property type="term" value="C:cytoplasm"/>
    <property type="evidence" value="ECO:0007669"/>
    <property type="project" value="TreeGrafter"/>
</dbReference>
<proteinExistence type="predicted"/>
<gene>
    <name evidence="1" type="ORF">WOLCODRAFT_29744</name>
</gene>
<dbReference type="STRING" id="742152.A0A2H3JHF2"/>
<accession>A0A2H3JHF2</accession>
<protein>
    <recommendedName>
        <fullName evidence="3">Nucleotidylyl transferase</fullName>
    </recommendedName>
</protein>
<keyword evidence="2" id="KW-1185">Reference proteome</keyword>
<dbReference type="Proteomes" id="UP000218811">
    <property type="component" value="Unassembled WGS sequence"/>
</dbReference>
<evidence type="ECO:0000313" key="2">
    <source>
        <dbReference type="Proteomes" id="UP000218811"/>
    </source>
</evidence>
<dbReference type="AlphaFoldDB" id="A0A2H3JHF2"/>
<organism evidence="1 2">
    <name type="scientific">Wolfiporia cocos (strain MD-104)</name>
    <name type="common">Brown rot fungus</name>
    <dbReference type="NCBI Taxonomy" id="742152"/>
    <lineage>
        <taxon>Eukaryota</taxon>
        <taxon>Fungi</taxon>
        <taxon>Dikarya</taxon>
        <taxon>Basidiomycota</taxon>
        <taxon>Agaricomycotina</taxon>
        <taxon>Agaricomycetes</taxon>
        <taxon>Polyporales</taxon>
        <taxon>Phaeolaceae</taxon>
        <taxon>Wolfiporia</taxon>
    </lineage>
</organism>
<dbReference type="PANTHER" id="PTHR31285">
    <property type="entry name" value="NICOTINAMIDE MONONUCLEOTIDE ADENYLYLTRANSFERASE"/>
    <property type="match status" value="1"/>
</dbReference>
<dbReference type="EMBL" id="KB467851">
    <property type="protein sequence ID" value="PCH35427.1"/>
    <property type="molecule type" value="Genomic_DNA"/>
</dbReference>
<dbReference type="OrthoDB" id="5591297at2759"/>
<name>A0A2H3JHF2_WOLCO</name>
<dbReference type="GO" id="GO:0005634">
    <property type="term" value="C:nucleus"/>
    <property type="evidence" value="ECO:0007669"/>
    <property type="project" value="TreeGrafter"/>
</dbReference>
<dbReference type="GO" id="GO:0016887">
    <property type="term" value="F:ATP hydrolysis activity"/>
    <property type="evidence" value="ECO:0007669"/>
    <property type="project" value="TreeGrafter"/>
</dbReference>
<sequence>MAALSTLIERVRADLSPVELVYTSHEHGPCARPSLPSPRHLSSRIRITVLDSFNPPARAHLALANALRLPALLPGDALYAQRLETMMRVAPDVCHGNAGAGANTRADTAYDNVAVGIIHVPTFVGKSSALLAHLRHRSSAVLDTSAPQLAAGHDACDQSAGDGTYAGTALSMQPQLLAFLVGMDTLERLFAPHFYESEEVMFASLRQFFASDGDNARIVCARRSLRPLHQENEAGRKLMQDAEEYLQLGIVSVIDIAETERSISSTMVR</sequence>
<evidence type="ECO:0008006" key="3">
    <source>
        <dbReference type="Google" id="ProtNLM"/>
    </source>
</evidence>
<dbReference type="InterPro" id="IPR014729">
    <property type="entry name" value="Rossmann-like_a/b/a_fold"/>
</dbReference>
<dbReference type="GO" id="GO:0000309">
    <property type="term" value="F:nicotinamide-nucleotide adenylyltransferase activity"/>
    <property type="evidence" value="ECO:0007669"/>
    <property type="project" value="TreeGrafter"/>
</dbReference>
<dbReference type="PANTHER" id="PTHR31285:SF0">
    <property type="entry name" value="NICOTINAMIDE MONONUCLEOTIDE ADENYLYLTRANSFERASE"/>
    <property type="match status" value="1"/>
</dbReference>